<reference evidence="5 6" key="1">
    <citation type="submission" date="2019-01" db="EMBL/GenBank/DDBJ databases">
        <title>Filimonas sp. strain TTM-71.</title>
        <authorList>
            <person name="Chen W.-M."/>
        </authorList>
    </citation>
    <scope>NUCLEOTIDE SEQUENCE [LARGE SCALE GENOMIC DNA]</scope>
    <source>
        <strain evidence="5 6">TTM-71</strain>
    </source>
</reference>
<comment type="caution">
    <text evidence="5">The sequence shown here is derived from an EMBL/GenBank/DDBJ whole genome shotgun (WGS) entry which is preliminary data.</text>
</comment>
<dbReference type="RefSeq" id="WP_129002760.1">
    <property type="nucleotide sequence ID" value="NZ_SDHZ01000001.1"/>
</dbReference>
<feature type="region of interest" description="Disordered" evidence="4">
    <location>
        <begin position="103"/>
        <end position="129"/>
    </location>
</feature>
<gene>
    <name evidence="5" type="ORF">ESB13_09570</name>
</gene>
<dbReference type="Pfam" id="PF00436">
    <property type="entry name" value="SSB"/>
    <property type="match status" value="1"/>
</dbReference>
<dbReference type="CDD" id="cd04496">
    <property type="entry name" value="SSB_OBF"/>
    <property type="match status" value="1"/>
</dbReference>
<dbReference type="InterPro" id="IPR011344">
    <property type="entry name" value="ssDNA-bd"/>
</dbReference>
<dbReference type="AlphaFoldDB" id="A0A4Q1DCC7"/>
<dbReference type="Proteomes" id="UP000290545">
    <property type="component" value="Unassembled WGS sequence"/>
</dbReference>
<dbReference type="NCBIfam" id="TIGR00621">
    <property type="entry name" value="ssb"/>
    <property type="match status" value="1"/>
</dbReference>
<dbReference type="InterPro" id="IPR012340">
    <property type="entry name" value="NA-bd_OB-fold"/>
</dbReference>
<accession>A0A4Q1DCC7</accession>
<dbReference type="OrthoDB" id="1265936at2"/>
<evidence type="ECO:0000313" key="5">
    <source>
        <dbReference type="EMBL" id="RXK87010.1"/>
    </source>
</evidence>
<evidence type="ECO:0000256" key="3">
    <source>
        <dbReference type="RuleBase" id="RU000524"/>
    </source>
</evidence>
<dbReference type="InterPro" id="IPR000424">
    <property type="entry name" value="Primosome_PriB/ssb"/>
</dbReference>
<organism evidence="5 6">
    <name type="scientific">Filimonas effusa</name>
    <dbReference type="NCBI Taxonomy" id="2508721"/>
    <lineage>
        <taxon>Bacteria</taxon>
        <taxon>Pseudomonadati</taxon>
        <taxon>Bacteroidota</taxon>
        <taxon>Chitinophagia</taxon>
        <taxon>Chitinophagales</taxon>
        <taxon>Chitinophagaceae</taxon>
        <taxon>Filimonas</taxon>
    </lineage>
</organism>
<dbReference type="PIRSF" id="PIRSF002070">
    <property type="entry name" value="SSB"/>
    <property type="match status" value="1"/>
</dbReference>
<dbReference type="PROSITE" id="PS50935">
    <property type="entry name" value="SSB"/>
    <property type="match status" value="1"/>
</dbReference>
<keyword evidence="6" id="KW-1185">Reference proteome</keyword>
<evidence type="ECO:0000256" key="1">
    <source>
        <dbReference type="ARBA" id="ARBA00023125"/>
    </source>
</evidence>
<dbReference type="Gene3D" id="2.40.50.140">
    <property type="entry name" value="Nucleic acid-binding proteins"/>
    <property type="match status" value="1"/>
</dbReference>
<name>A0A4Q1DCC7_9BACT</name>
<dbReference type="SUPFAM" id="SSF50249">
    <property type="entry name" value="Nucleic acid-binding proteins"/>
    <property type="match status" value="1"/>
</dbReference>
<keyword evidence="1 2" id="KW-0238">DNA-binding</keyword>
<dbReference type="GO" id="GO:0003697">
    <property type="term" value="F:single-stranded DNA binding"/>
    <property type="evidence" value="ECO:0007669"/>
    <property type="project" value="InterPro"/>
</dbReference>
<evidence type="ECO:0000313" key="6">
    <source>
        <dbReference type="Proteomes" id="UP000290545"/>
    </source>
</evidence>
<dbReference type="EMBL" id="SDHZ01000001">
    <property type="protein sequence ID" value="RXK87010.1"/>
    <property type="molecule type" value="Genomic_DNA"/>
</dbReference>
<dbReference type="GO" id="GO:0006260">
    <property type="term" value="P:DNA replication"/>
    <property type="evidence" value="ECO:0007669"/>
    <property type="project" value="InterPro"/>
</dbReference>
<proteinExistence type="predicted"/>
<evidence type="ECO:0000256" key="4">
    <source>
        <dbReference type="SAM" id="MobiDB-lite"/>
    </source>
</evidence>
<sequence length="129" mass="13912">METKVVANITADAIVNVLEGGKSVVNFDVAINDYFRKKGAKENTKVTTYVRCAYWNHTGIAPYLKKGVLVEITGRVGTQAYSSKDGTAKAALTLTVQNIKLHGKPANSTKNEAETAPANITEPIDDLPF</sequence>
<protein>
    <recommendedName>
        <fullName evidence="2 3">Single-stranded DNA-binding protein</fullName>
    </recommendedName>
</protein>
<evidence type="ECO:0000256" key="2">
    <source>
        <dbReference type="PIRNR" id="PIRNR002070"/>
    </source>
</evidence>